<dbReference type="InterPro" id="IPR050259">
    <property type="entry name" value="SDR"/>
</dbReference>
<proteinExistence type="inferred from homology"/>
<reference evidence="3 4" key="1">
    <citation type="submission" date="2023-11" db="EMBL/GenBank/DDBJ databases">
        <authorList>
            <person name="Xu M."/>
            <person name="Jiang T."/>
        </authorList>
    </citation>
    <scope>NUCLEOTIDE SEQUENCE [LARGE SCALE GENOMIC DNA]</scope>
    <source>
        <strain evidence="3 4">SD</strain>
    </source>
</reference>
<dbReference type="Pfam" id="PF13561">
    <property type="entry name" value="adh_short_C2"/>
    <property type="match status" value="1"/>
</dbReference>
<dbReference type="PRINTS" id="PR00081">
    <property type="entry name" value="GDHRDH"/>
</dbReference>
<dbReference type="InterPro" id="IPR057326">
    <property type="entry name" value="KR_dom"/>
</dbReference>
<dbReference type="EMBL" id="JAXAVX010000002">
    <property type="protein sequence ID" value="MDX8151253.1"/>
    <property type="molecule type" value="Genomic_DNA"/>
</dbReference>
<evidence type="ECO:0000259" key="2">
    <source>
        <dbReference type="SMART" id="SM00822"/>
    </source>
</evidence>
<dbReference type="InterPro" id="IPR002347">
    <property type="entry name" value="SDR_fam"/>
</dbReference>
<keyword evidence="4" id="KW-1185">Reference proteome</keyword>
<dbReference type="CDD" id="cd05233">
    <property type="entry name" value="SDR_c"/>
    <property type="match status" value="1"/>
</dbReference>
<sequence length="253" mass="25131">MGTTQDGRTALVTGSTSGIGQAIAMSLAAEGAHVVVTGRVRERGDATVAAIEDAGGRATYVHADLGRSGDAVRALAEEATEALGGRVDVLVNNAGIYPAAPTAEIDDATLDAVWATNVRAPHVLTAAVAPAMAARGSGVVLSLGSWISTVGMPSGAIYAASKAAVEQLTRGWSAEFAGTGVRFNAIAPGITRTAGTAGAAAFLDDAARAFPAGRVGEPHEIAAAAVWLASDAATYVHGTTVVVDGGALGTRTL</sequence>
<dbReference type="RefSeq" id="WP_319953405.1">
    <property type="nucleotide sequence ID" value="NZ_JAXAVX010000002.1"/>
</dbReference>
<feature type="domain" description="Ketoreductase" evidence="2">
    <location>
        <begin position="8"/>
        <end position="230"/>
    </location>
</feature>
<dbReference type="InterPro" id="IPR020904">
    <property type="entry name" value="Sc_DH/Rdtase_CS"/>
</dbReference>
<protein>
    <submittedName>
        <fullName evidence="3">SDR family oxidoreductase</fullName>
        <ecNumber evidence="3">1.-.-.-</ecNumber>
    </submittedName>
</protein>
<dbReference type="Proteomes" id="UP001277761">
    <property type="component" value="Unassembled WGS sequence"/>
</dbReference>
<accession>A0ABU4VHI9</accession>
<dbReference type="GO" id="GO:0016491">
    <property type="term" value="F:oxidoreductase activity"/>
    <property type="evidence" value="ECO:0007669"/>
    <property type="project" value="UniProtKB-KW"/>
</dbReference>
<dbReference type="PRINTS" id="PR00080">
    <property type="entry name" value="SDRFAMILY"/>
</dbReference>
<organism evidence="3 4">
    <name type="scientific">Patulibacter brassicae</name>
    <dbReference type="NCBI Taxonomy" id="1705717"/>
    <lineage>
        <taxon>Bacteria</taxon>
        <taxon>Bacillati</taxon>
        <taxon>Actinomycetota</taxon>
        <taxon>Thermoleophilia</taxon>
        <taxon>Solirubrobacterales</taxon>
        <taxon>Patulibacteraceae</taxon>
        <taxon>Patulibacter</taxon>
    </lineage>
</organism>
<evidence type="ECO:0000256" key="1">
    <source>
        <dbReference type="ARBA" id="ARBA00006484"/>
    </source>
</evidence>
<gene>
    <name evidence="3" type="ORF">SK069_06605</name>
</gene>
<dbReference type="PANTHER" id="PTHR42879:SF2">
    <property type="entry name" value="3-OXOACYL-[ACYL-CARRIER-PROTEIN] REDUCTASE FABG"/>
    <property type="match status" value="1"/>
</dbReference>
<dbReference type="InterPro" id="IPR036291">
    <property type="entry name" value="NAD(P)-bd_dom_sf"/>
</dbReference>
<comment type="similarity">
    <text evidence="1">Belongs to the short-chain dehydrogenases/reductases (SDR) family.</text>
</comment>
<keyword evidence="3" id="KW-0560">Oxidoreductase</keyword>
<dbReference type="Gene3D" id="3.40.50.720">
    <property type="entry name" value="NAD(P)-binding Rossmann-like Domain"/>
    <property type="match status" value="1"/>
</dbReference>
<name>A0ABU4VHI9_9ACTN</name>
<evidence type="ECO:0000313" key="4">
    <source>
        <dbReference type="Proteomes" id="UP001277761"/>
    </source>
</evidence>
<comment type="caution">
    <text evidence="3">The sequence shown here is derived from an EMBL/GenBank/DDBJ whole genome shotgun (WGS) entry which is preliminary data.</text>
</comment>
<dbReference type="SMART" id="SM00822">
    <property type="entry name" value="PKS_KR"/>
    <property type="match status" value="1"/>
</dbReference>
<dbReference type="PANTHER" id="PTHR42879">
    <property type="entry name" value="3-OXOACYL-(ACYL-CARRIER-PROTEIN) REDUCTASE"/>
    <property type="match status" value="1"/>
</dbReference>
<dbReference type="SUPFAM" id="SSF51735">
    <property type="entry name" value="NAD(P)-binding Rossmann-fold domains"/>
    <property type="match status" value="1"/>
</dbReference>
<evidence type="ECO:0000313" key="3">
    <source>
        <dbReference type="EMBL" id="MDX8151253.1"/>
    </source>
</evidence>
<dbReference type="EC" id="1.-.-.-" evidence="3"/>
<dbReference type="PROSITE" id="PS00061">
    <property type="entry name" value="ADH_SHORT"/>
    <property type="match status" value="1"/>
</dbReference>